<name>A0A225DTG0_9BACT</name>
<keyword evidence="1" id="KW-0732">Signal</keyword>
<organism evidence="2 3">
    <name type="scientific">Fimbriiglobus ruber</name>
    <dbReference type="NCBI Taxonomy" id="1908690"/>
    <lineage>
        <taxon>Bacteria</taxon>
        <taxon>Pseudomonadati</taxon>
        <taxon>Planctomycetota</taxon>
        <taxon>Planctomycetia</taxon>
        <taxon>Gemmatales</taxon>
        <taxon>Gemmataceae</taxon>
        <taxon>Fimbriiglobus</taxon>
    </lineage>
</organism>
<protein>
    <recommendedName>
        <fullName evidence="4">DUF4139 domain-containing protein</fullName>
    </recommendedName>
</protein>
<dbReference type="Proteomes" id="UP000214646">
    <property type="component" value="Unassembled WGS sequence"/>
</dbReference>
<gene>
    <name evidence="2" type="ORF">FRUB_04758</name>
</gene>
<proteinExistence type="predicted"/>
<dbReference type="OrthoDB" id="238489at2"/>
<evidence type="ECO:0008006" key="4">
    <source>
        <dbReference type="Google" id="ProtNLM"/>
    </source>
</evidence>
<evidence type="ECO:0000313" key="2">
    <source>
        <dbReference type="EMBL" id="OWK40866.1"/>
    </source>
</evidence>
<comment type="caution">
    <text evidence="2">The sequence shown here is derived from an EMBL/GenBank/DDBJ whole genome shotgun (WGS) entry which is preliminary data.</text>
</comment>
<feature type="chain" id="PRO_5012397995" description="DUF4139 domain-containing protein" evidence="1">
    <location>
        <begin position="27"/>
        <end position="544"/>
    </location>
</feature>
<sequence>MRTVRALVLGLIAAASPALVPAPARADETPVKSKIVAVDLFKNGLVVVKSEVVLGKAGTYVLDDVPQPVHGTFWVESAVPLEAVVKLRDVEVPAGDTPPGDLQEDLAGRLVTIHFKGDKRPPLTGTMMKFKPVKAADGFVHGQPGRFVVLQTRTGRTYIEAAEISSVDAENAGEKVKRSLPRLLLTLGATDKAETKVTVRYLSRGMAWAPSYKLDISDPKMLSLEQHAVVKNELTDLAGADVRLISGFPSVQFSHVRSPLSPRTSLAAFFQELGGGGGRDNDFTANAMSQQGFLNNSVGNFRAGGFDLALGATPTGEGVDLHFQPIGKRTLADGEALALTVAKGQTPYERIVEWLIPDTRNEYGQYAGAQGRGNDRGDEADDTAWDALKFKNPLPFPMTTGPATVTADGTFNGQRTSYWVNAGEETVLRVNKALSVRTRATENEALKKENGDDRVFLWVGPRQYRRSTVEGEVAVGNHRKETIQLVVRRRFSGDLISADGSPKSSLREEGVFSVNKRNELLWTLTLKGGEERKLKYTYTVLVAH</sequence>
<keyword evidence="3" id="KW-1185">Reference proteome</keyword>
<feature type="signal peptide" evidence="1">
    <location>
        <begin position="1"/>
        <end position="26"/>
    </location>
</feature>
<dbReference type="AlphaFoldDB" id="A0A225DTG0"/>
<dbReference type="RefSeq" id="WP_143393337.1">
    <property type="nucleotide sequence ID" value="NZ_NIDE01000007.1"/>
</dbReference>
<evidence type="ECO:0000256" key="1">
    <source>
        <dbReference type="SAM" id="SignalP"/>
    </source>
</evidence>
<evidence type="ECO:0000313" key="3">
    <source>
        <dbReference type="Proteomes" id="UP000214646"/>
    </source>
</evidence>
<accession>A0A225DTG0</accession>
<reference evidence="3" key="1">
    <citation type="submission" date="2017-06" db="EMBL/GenBank/DDBJ databases">
        <title>Genome analysis of Fimbriiglobus ruber SP5, the first member of the order Planctomycetales with confirmed chitinolytic capability.</title>
        <authorList>
            <person name="Ravin N.V."/>
            <person name="Rakitin A.L."/>
            <person name="Ivanova A.A."/>
            <person name="Beletsky A.V."/>
            <person name="Kulichevskaya I.S."/>
            <person name="Mardanov A.V."/>
            <person name="Dedysh S.N."/>
        </authorList>
    </citation>
    <scope>NUCLEOTIDE SEQUENCE [LARGE SCALE GENOMIC DNA]</scope>
    <source>
        <strain evidence="3">SP5</strain>
    </source>
</reference>
<dbReference type="EMBL" id="NIDE01000007">
    <property type="protein sequence ID" value="OWK40866.1"/>
    <property type="molecule type" value="Genomic_DNA"/>
</dbReference>